<evidence type="ECO:0000256" key="2">
    <source>
        <dbReference type="SAM" id="Coils"/>
    </source>
</evidence>
<keyword evidence="6" id="KW-1185">Reference proteome</keyword>
<dbReference type="AlphaFoldDB" id="A0A975SQM2"/>
<keyword evidence="2" id="KW-0175">Coiled coil</keyword>
<name>A0A975SQM2_9RHOO</name>
<feature type="domain" description="Response regulatory" evidence="3">
    <location>
        <begin position="3"/>
        <end position="117"/>
    </location>
</feature>
<dbReference type="PANTHER" id="PTHR43367">
    <property type="match status" value="1"/>
</dbReference>
<comment type="caution">
    <text evidence="1">Lacks conserved residue(s) required for the propagation of feature annotation.</text>
</comment>
<feature type="domain" description="ANTAR" evidence="4">
    <location>
        <begin position="123"/>
        <end position="184"/>
    </location>
</feature>
<dbReference type="Pfam" id="PF03861">
    <property type="entry name" value="ANTAR"/>
    <property type="match status" value="1"/>
</dbReference>
<evidence type="ECO:0000259" key="4">
    <source>
        <dbReference type="PROSITE" id="PS50921"/>
    </source>
</evidence>
<dbReference type="PANTHER" id="PTHR43367:SF1">
    <property type="entry name" value="TWO-COMPONENT RESPONSE REGULATOR-LIKE APRR6-RELATED"/>
    <property type="match status" value="1"/>
</dbReference>
<dbReference type="KEGG" id="aiq:Azoinq_04055"/>
<evidence type="ECO:0000259" key="3">
    <source>
        <dbReference type="PROSITE" id="PS50110"/>
    </source>
</evidence>
<reference evidence="5" key="1">
    <citation type="submission" date="2020-11" db="EMBL/GenBank/DDBJ databases">
        <title>Azospira inquinata sp. nov.</title>
        <authorList>
            <person name="Moe W.M."/>
            <person name="Mikes M.C."/>
        </authorList>
    </citation>
    <scope>NUCLEOTIDE SEQUENCE</scope>
    <source>
        <strain evidence="5">Azo-3</strain>
    </source>
</reference>
<dbReference type="SMART" id="SM01012">
    <property type="entry name" value="ANTAR"/>
    <property type="match status" value="1"/>
</dbReference>
<sequence>MLRVLVIDESQSRAADICAGLVLAGHQVAAVLASALDLSQRVEELKPDVILIETESPSRDTLEHLSAMNRDMPRPVIIFANDDDGDVIRKAVKAGVASYVVDGLDPSRIKPIVEVARVRFEETQALRRELEQATQKLSDRKIIDQAKGLLMKTRQLDEDQAYHTLRRLAMDRGQSLSKVAQDMVAMAKLLL</sequence>
<evidence type="ECO:0000313" key="6">
    <source>
        <dbReference type="Proteomes" id="UP000683428"/>
    </source>
</evidence>
<protein>
    <submittedName>
        <fullName evidence="5">ANTAR domain-containing protein</fullName>
    </submittedName>
</protein>
<dbReference type="PROSITE" id="PS50921">
    <property type="entry name" value="ANTAR"/>
    <property type="match status" value="1"/>
</dbReference>
<organism evidence="5 6">
    <name type="scientific">Azospira inquinata</name>
    <dbReference type="NCBI Taxonomy" id="2785627"/>
    <lineage>
        <taxon>Bacteria</taxon>
        <taxon>Pseudomonadati</taxon>
        <taxon>Pseudomonadota</taxon>
        <taxon>Betaproteobacteria</taxon>
        <taxon>Rhodocyclales</taxon>
        <taxon>Rhodocyclaceae</taxon>
        <taxon>Azospira</taxon>
    </lineage>
</organism>
<dbReference type="InterPro" id="IPR008327">
    <property type="entry name" value="Sig_transdc_resp-reg_antiterm"/>
</dbReference>
<dbReference type="GO" id="GO:0003723">
    <property type="term" value="F:RNA binding"/>
    <property type="evidence" value="ECO:0007669"/>
    <property type="project" value="InterPro"/>
</dbReference>
<accession>A0A975SQM2</accession>
<dbReference type="Proteomes" id="UP000683428">
    <property type="component" value="Chromosome"/>
</dbReference>
<feature type="coiled-coil region" evidence="2">
    <location>
        <begin position="113"/>
        <end position="140"/>
    </location>
</feature>
<dbReference type="GO" id="GO:0000160">
    <property type="term" value="P:phosphorelay signal transduction system"/>
    <property type="evidence" value="ECO:0007669"/>
    <property type="project" value="InterPro"/>
</dbReference>
<dbReference type="Pfam" id="PF00072">
    <property type="entry name" value="Response_reg"/>
    <property type="match status" value="1"/>
</dbReference>
<dbReference type="PROSITE" id="PS50110">
    <property type="entry name" value="RESPONSE_REGULATORY"/>
    <property type="match status" value="1"/>
</dbReference>
<dbReference type="PIRSF" id="PIRSF036382">
    <property type="entry name" value="RR_antiterm"/>
    <property type="match status" value="1"/>
</dbReference>
<dbReference type="InterPro" id="IPR001789">
    <property type="entry name" value="Sig_transdc_resp-reg_receiver"/>
</dbReference>
<evidence type="ECO:0000313" key="5">
    <source>
        <dbReference type="EMBL" id="QWT50456.1"/>
    </source>
</evidence>
<evidence type="ECO:0000256" key="1">
    <source>
        <dbReference type="PROSITE-ProRule" id="PRU00169"/>
    </source>
</evidence>
<proteinExistence type="predicted"/>
<dbReference type="InterPro" id="IPR005561">
    <property type="entry name" value="ANTAR"/>
</dbReference>
<gene>
    <name evidence="5" type="ORF">Azoinq_04055</name>
</gene>
<dbReference type="EMBL" id="CP064782">
    <property type="protein sequence ID" value="QWT50456.1"/>
    <property type="molecule type" value="Genomic_DNA"/>
</dbReference>